<name>A0A2T6C718_9FLAO</name>
<evidence type="ECO:0000256" key="2">
    <source>
        <dbReference type="ARBA" id="ARBA00022490"/>
    </source>
</evidence>
<keyword evidence="11" id="KW-1185">Reference proteome</keyword>
<dbReference type="GO" id="GO:0005737">
    <property type="term" value="C:cytoplasm"/>
    <property type="evidence" value="ECO:0007669"/>
    <property type="project" value="UniProtKB-SubCell"/>
</dbReference>
<keyword evidence="3" id="KW-0677">Repeat</keyword>
<feature type="signal peptide" evidence="8">
    <location>
        <begin position="1"/>
        <end position="23"/>
    </location>
</feature>
<dbReference type="Pfam" id="PF13424">
    <property type="entry name" value="TPR_12"/>
    <property type="match status" value="1"/>
</dbReference>
<keyword evidence="7" id="KW-0812">Transmembrane</keyword>
<dbReference type="InterPro" id="IPR016032">
    <property type="entry name" value="Sig_transdc_resp-reg_C-effctor"/>
</dbReference>
<feature type="transmembrane region" description="Helical" evidence="7">
    <location>
        <begin position="368"/>
        <end position="387"/>
    </location>
</feature>
<dbReference type="GO" id="GO:0006355">
    <property type="term" value="P:regulation of DNA-templated transcription"/>
    <property type="evidence" value="ECO:0007669"/>
    <property type="project" value="InterPro"/>
</dbReference>
<sequence>MSVKNFFYHFVLLYLSFLIPLNAQNSGFENDSTTFEQRFLSIDNDFKFDFAKTAKQYRAILSTVDSLIKKHPKQTYFLRRKADILNKRALVYIQEAKFTEALEYLTESIGIRDKYGKPNDASSSYYLMGIVWVRQNEYERAKTYYDSAYIMTERNIKKGKPHHSFKATLLNLYGSHYANLDSISKAEYYFKKAINFADSLGSKGTGAMNRIQYAEVLHDKGRLSEALQLREQALRNFRDIGHKEGEMNALSDLAISYNALGNHHKALPLMQDYVDYLKKTNQKGRLMVYYSDYIKVLEKNRKFELAFQEQKNHLTLRDSVKNAEKYKELADLDAKLKYESKKAVDSLKIISERKLVEAEQSKKASVRFWVVVSVLLFVLGIIAFFYFRNRQRIKEQAYQNILLNNKVATKTEEINELLTETIQHIKSKERIAENLQKLSNEQEGITLKSIIADLKASKADNAKLMLIKQNIEQVNFEFIKKLKNLHPELTKTDVEICSLIRIGLSRKEVANLRNTSLEAVKTSRFRIKKKLNLSSALSLDDYINSL</sequence>
<comment type="similarity">
    <text evidence="5">Belongs to the Rap family.</text>
</comment>
<dbReference type="InterPro" id="IPR011990">
    <property type="entry name" value="TPR-like_helical_dom_sf"/>
</dbReference>
<evidence type="ECO:0000313" key="10">
    <source>
        <dbReference type="EMBL" id="PTX64097.1"/>
    </source>
</evidence>
<dbReference type="PANTHER" id="PTHR46630">
    <property type="entry name" value="TETRATRICOPEPTIDE REPEAT PROTEIN 29"/>
    <property type="match status" value="1"/>
</dbReference>
<keyword evidence="7" id="KW-0472">Membrane</keyword>
<accession>A0A2T6C718</accession>
<organism evidence="10 11">
    <name type="scientific">Kordia periserrulae</name>
    <dbReference type="NCBI Taxonomy" id="701523"/>
    <lineage>
        <taxon>Bacteria</taxon>
        <taxon>Pseudomonadati</taxon>
        <taxon>Bacteroidota</taxon>
        <taxon>Flavobacteriia</taxon>
        <taxon>Flavobacteriales</taxon>
        <taxon>Flavobacteriaceae</taxon>
        <taxon>Kordia</taxon>
    </lineage>
</organism>
<feature type="repeat" description="TPR" evidence="6">
    <location>
        <begin position="122"/>
        <end position="155"/>
    </location>
</feature>
<dbReference type="InterPro" id="IPR000792">
    <property type="entry name" value="Tscrpt_reg_LuxR_C"/>
</dbReference>
<evidence type="ECO:0000256" key="3">
    <source>
        <dbReference type="ARBA" id="ARBA00022737"/>
    </source>
</evidence>
<dbReference type="InterPro" id="IPR019734">
    <property type="entry name" value="TPR_rpt"/>
</dbReference>
<dbReference type="AlphaFoldDB" id="A0A2T6C718"/>
<evidence type="ECO:0000256" key="7">
    <source>
        <dbReference type="SAM" id="Phobius"/>
    </source>
</evidence>
<reference evidence="10 11" key="1">
    <citation type="submission" date="2018-04" db="EMBL/GenBank/DDBJ databases">
        <title>Genomic Encyclopedia of Archaeal and Bacterial Type Strains, Phase II (KMG-II): from individual species to whole genera.</title>
        <authorList>
            <person name="Goeker M."/>
        </authorList>
    </citation>
    <scope>NUCLEOTIDE SEQUENCE [LARGE SCALE GENOMIC DNA]</scope>
    <source>
        <strain evidence="10 11">DSM 25731</strain>
    </source>
</reference>
<feature type="domain" description="HTH luxR-type" evidence="9">
    <location>
        <begin position="486"/>
        <end position="543"/>
    </location>
</feature>
<keyword evidence="2" id="KW-0963">Cytoplasm</keyword>
<dbReference type="InterPro" id="IPR051476">
    <property type="entry name" value="Bac_ResReg_Asp_Phosphatase"/>
</dbReference>
<dbReference type="SMART" id="SM00421">
    <property type="entry name" value="HTH_LUXR"/>
    <property type="match status" value="1"/>
</dbReference>
<evidence type="ECO:0000256" key="1">
    <source>
        <dbReference type="ARBA" id="ARBA00004496"/>
    </source>
</evidence>
<dbReference type="PANTHER" id="PTHR46630:SF1">
    <property type="entry name" value="TETRATRICOPEPTIDE REPEAT PROTEIN 29"/>
    <property type="match status" value="1"/>
</dbReference>
<dbReference type="OrthoDB" id="1393953at2"/>
<dbReference type="GO" id="GO:0003677">
    <property type="term" value="F:DNA binding"/>
    <property type="evidence" value="ECO:0007669"/>
    <property type="project" value="InterPro"/>
</dbReference>
<dbReference type="EMBL" id="QBKT01000001">
    <property type="protein sequence ID" value="PTX64097.1"/>
    <property type="molecule type" value="Genomic_DNA"/>
</dbReference>
<evidence type="ECO:0000256" key="6">
    <source>
        <dbReference type="PROSITE-ProRule" id="PRU00339"/>
    </source>
</evidence>
<dbReference type="Proteomes" id="UP000244090">
    <property type="component" value="Unassembled WGS sequence"/>
</dbReference>
<dbReference type="PROSITE" id="PS50005">
    <property type="entry name" value="TPR"/>
    <property type="match status" value="1"/>
</dbReference>
<proteinExistence type="inferred from homology"/>
<keyword evidence="8" id="KW-0732">Signal</keyword>
<comment type="caution">
    <text evidence="10">The sequence shown here is derived from an EMBL/GenBank/DDBJ whole genome shotgun (WGS) entry which is preliminary data.</text>
</comment>
<dbReference type="SUPFAM" id="SSF48452">
    <property type="entry name" value="TPR-like"/>
    <property type="match status" value="2"/>
</dbReference>
<keyword evidence="4 6" id="KW-0802">TPR repeat</keyword>
<evidence type="ECO:0000256" key="4">
    <source>
        <dbReference type="ARBA" id="ARBA00022803"/>
    </source>
</evidence>
<dbReference type="SUPFAM" id="SSF46894">
    <property type="entry name" value="C-terminal effector domain of the bipartite response regulators"/>
    <property type="match status" value="1"/>
</dbReference>
<evidence type="ECO:0000313" key="11">
    <source>
        <dbReference type="Proteomes" id="UP000244090"/>
    </source>
</evidence>
<evidence type="ECO:0000256" key="5">
    <source>
        <dbReference type="ARBA" id="ARBA00038253"/>
    </source>
</evidence>
<evidence type="ECO:0000259" key="9">
    <source>
        <dbReference type="SMART" id="SM00421"/>
    </source>
</evidence>
<evidence type="ECO:0000256" key="8">
    <source>
        <dbReference type="SAM" id="SignalP"/>
    </source>
</evidence>
<feature type="chain" id="PRO_5015716831" evidence="8">
    <location>
        <begin position="24"/>
        <end position="546"/>
    </location>
</feature>
<gene>
    <name evidence="10" type="ORF">C8N46_101707</name>
</gene>
<comment type="subcellular location">
    <subcellularLocation>
        <location evidence="1">Cytoplasm</location>
    </subcellularLocation>
</comment>
<keyword evidence="7" id="KW-1133">Transmembrane helix</keyword>
<dbReference type="Gene3D" id="1.25.40.10">
    <property type="entry name" value="Tetratricopeptide repeat domain"/>
    <property type="match status" value="2"/>
</dbReference>
<dbReference type="InterPro" id="IPR036388">
    <property type="entry name" value="WH-like_DNA-bd_sf"/>
</dbReference>
<protein>
    <submittedName>
        <fullName evidence="10">Tetratricopeptide repeat protein</fullName>
    </submittedName>
</protein>
<dbReference type="Gene3D" id="1.10.10.10">
    <property type="entry name" value="Winged helix-like DNA-binding domain superfamily/Winged helix DNA-binding domain"/>
    <property type="match status" value="1"/>
</dbReference>
<dbReference type="SMART" id="SM00028">
    <property type="entry name" value="TPR"/>
    <property type="match status" value="3"/>
</dbReference>
<dbReference type="RefSeq" id="WP_108113439.1">
    <property type="nucleotide sequence ID" value="NZ_QBKT01000001.1"/>
</dbReference>